<organism evidence="2 3">
    <name type="scientific">Thanatephorus cucumeris (strain AG1-IB / isolate 7/3/14)</name>
    <name type="common">Lettuce bottom rot fungus</name>
    <name type="synonym">Rhizoctonia solani</name>
    <dbReference type="NCBI Taxonomy" id="1108050"/>
    <lineage>
        <taxon>Eukaryota</taxon>
        <taxon>Fungi</taxon>
        <taxon>Dikarya</taxon>
        <taxon>Basidiomycota</taxon>
        <taxon>Agaricomycotina</taxon>
        <taxon>Agaricomycetes</taxon>
        <taxon>Cantharellales</taxon>
        <taxon>Ceratobasidiaceae</taxon>
        <taxon>Rhizoctonia</taxon>
        <taxon>Rhizoctonia solani AG-1</taxon>
    </lineage>
</organism>
<protein>
    <recommendedName>
        <fullName evidence="1">CHAT domain-containing protein</fullName>
    </recommendedName>
</protein>
<dbReference type="Proteomes" id="UP000059188">
    <property type="component" value="Unassembled WGS sequence"/>
</dbReference>
<dbReference type="STRING" id="1108050.A0A0B7FDZ3"/>
<name>A0A0B7FDZ3_THACB</name>
<keyword evidence="3" id="KW-1185">Reference proteome</keyword>
<feature type="domain" description="CHAT" evidence="1">
    <location>
        <begin position="929"/>
        <end position="1219"/>
    </location>
</feature>
<dbReference type="EMBL" id="LN679101">
    <property type="protein sequence ID" value="CEL55830.1"/>
    <property type="molecule type" value="Genomic_DNA"/>
</dbReference>
<dbReference type="OrthoDB" id="9991317at2759"/>
<sequence length="1233" mass="138096">MSDEELNELFDYGTSILDQAKLNSHSLNYGDLLAEAKRHIDQAVSSADRDDPKFSNDINTCASVHAFCLALVDYSSKLDSYFASSPAIKRMNGWAHESPARLEKEPYDDDRELDDFWAGIEQIQDDQYALLDKPELLSYEVWATSTKVFCEAISYSNPSGSLYHVWYLCLSVVFYLKIEVVNPSEVALCISSLTKAGALDDSKGNSLPDDLDPYLSDCIKHILHNPQIEFRLNSLKDLAAFYTQRQLSIFKERWDAYQTGSGEFSAELDDAISASFEGLLWSKDTGISREIRFELIFGYARASYERFNATDQQRWDDLEDPIDFLQEIKRYSETENFEVANARQLFAIMLAELAYMLSERPETGDWEKSLAYWEESVLMTQSKDPHLAERLFELGNLALKIYRTSEDGKFEYYLKACDAYERATDAAADTALVAEIQFSLAIKAGASACNLVFRTPELAQRRPHWSGIYGHCVVLLRSVQEDFNEDDEALTKRLERIIDLAELILPHSHPLQLMAMNRFGLAHALLARIKHRAAQPTSTCLDSLEKALELHKTALEKTCPNDPFLHVRLAFVGIIHYQISELPDVNSSHLDLSVDFLWRARSACRKSLDYSMRLAKALEDRYKLLGKPSDLKECISILTEEGLVGHMKTSLDAAVQLARVCREHDLNDVVIPAYRRVFTALRRMTQLGLSSSERQDALVYSVGHACDAAAFALKSGQDHTAVELLEEGRNLFFSQLFPTQMDTSAIKLQDSDLALSLEHNLERIRHYRRATDAANYQAARAFHGGGSAEDIEENASDDTPETRELLHYGAALERCLKRIRNLPGQDNFMSTKPFSYLKQAAKLCPVVYINISQFRCDALLIDSRKGKPEVLVVPLHTKLEKVLALSQIMRGVIVQQGREVRQGPAEEDTRAMFQKRTKGKPPTEEVRSVLRQLWNKIVQPVLSALDYLGPSDGSSDGLPQICWCPSGPLATFLPLHAAGDYARGPEHCAMTHVVSTYIPTLSSLLHGLERESHTDMKDARMLLISQSASPPDLPLPGVVVEKDEIIATFGRVRRSGKVTSLHDQAGCAEEAIKQLPSHEILHLACHGIQNMIDPLESSVILYDANLTVREIIQAPLPKAELVYLSACQTATGSTRTPDESFSLAGSFMFAGYKGAIATMWSINDRDGCDVATSFYELVLQKDGSPVENAALALHDSVQRLREANPGIDPIKWIPFVYFGTPGFSNAHARDSNL</sequence>
<dbReference type="AlphaFoldDB" id="A0A0B7FDZ3"/>
<dbReference type="Pfam" id="PF12770">
    <property type="entry name" value="CHAT"/>
    <property type="match status" value="1"/>
</dbReference>
<dbReference type="InterPro" id="IPR024983">
    <property type="entry name" value="CHAT_dom"/>
</dbReference>
<gene>
    <name evidence="2" type="ORF">RSOLAG1IB_01842</name>
</gene>
<reference evidence="2 3" key="1">
    <citation type="submission" date="2014-11" db="EMBL/GenBank/DDBJ databases">
        <authorList>
            <person name="Wibberg Daniel"/>
        </authorList>
    </citation>
    <scope>NUCLEOTIDE SEQUENCE [LARGE SCALE GENOMIC DNA]</scope>
    <source>
        <strain evidence="2">Rhizoctonia solani AG1-IB 7/3/14</strain>
    </source>
</reference>
<evidence type="ECO:0000313" key="3">
    <source>
        <dbReference type="Proteomes" id="UP000059188"/>
    </source>
</evidence>
<evidence type="ECO:0000259" key="1">
    <source>
        <dbReference type="Pfam" id="PF12770"/>
    </source>
</evidence>
<accession>A0A0B7FDZ3</accession>
<evidence type="ECO:0000313" key="2">
    <source>
        <dbReference type="EMBL" id="CEL55830.1"/>
    </source>
</evidence>
<proteinExistence type="predicted"/>